<feature type="domain" description="PurM-like C-terminal" evidence="17">
    <location>
        <begin position="172"/>
        <end position="334"/>
    </location>
</feature>
<comment type="catalytic activity">
    <reaction evidence="14 15">
        <text>2-formamido-N(1)-(5-O-phospho-beta-D-ribosyl)acetamidine + ATP = 5-amino-1-(5-phospho-beta-D-ribosyl)imidazole + ADP + phosphate + H(+)</text>
        <dbReference type="Rhea" id="RHEA:23032"/>
        <dbReference type="ChEBI" id="CHEBI:15378"/>
        <dbReference type="ChEBI" id="CHEBI:30616"/>
        <dbReference type="ChEBI" id="CHEBI:43474"/>
        <dbReference type="ChEBI" id="CHEBI:137981"/>
        <dbReference type="ChEBI" id="CHEBI:147287"/>
        <dbReference type="ChEBI" id="CHEBI:456216"/>
        <dbReference type="EC" id="6.3.3.1"/>
    </reaction>
</comment>
<gene>
    <name evidence="15 18" type="primary">purM</name>
    <name evidence="18" type="ORF">ODE01S_09240</name>
</gene>
<dbReference type="HAMAP" id="MF_00741">
    <property type="entry name" value="AIRS"/>
    <property type="match status" value="1"/>
</dbReference>
<dbReference type="PANTHER" id="PTHR10520">
    <property type="entry name" value="TRIFUNCTIONAL PURINE BIOSYNTHETIC PROTEIN ADENOSINE-3-RELATED"/>
    <property type="match status" value="1"/>
</dbReference>
<reference evidence="18 19" key="1">
    <citation type="submission" date="2019-07" db="EMBL/GenBank/DDBJ databases">
        <title>Whole genome shotgun sequence of Oceanithermus desulfurans NBRC 100063.</title>
        <authorList>
            <person name="Hosoyama A."/>
            <person name="Uohara A."/>
            <person name="Ohji S."/>
            <person name="Ichikawa N."/>
        </authorList>
    </citation>
    <scope>NUCLEOTIDE SEQUENCE [LARGE SCALE GENOMIC DNA]</scope>
    <source>
        <strain evidence="18 19">NBRC 100063</strain>
    </source>
</reference>
<evidence type="ECO:0000256" key="13">
    <source>
        <dbReference type="ARBA" id="ARBA00033093"/>
    </source>
</evidence>
<evidence type="ECO:0000256" key="3">
    <source>
        <dbReference type="ARBA" id="ARBA00010280"/>
    </source>
</evidence>
<dbReference type="NCBIfam" id="TIGR00878">
    <property type="entry name" value="purM"/>
    <property type="match status" value="1"/>
</dbReference>
<name>A0A511RIM2_9DEIN</name>
<dbReference type="SUPFAM" id="SSF56042">
    <property type="entry name" value="PurM C-terminal domain-like"/>
    <property type="match status" value="1"/>
</dbReference>
<evidence type="ECO:0000256" key="15">
    <source>
        <dbReference type="HAMAP-Rule" id="MF_00741"/>
    </source>
</evidence>
<keyword evidence="8 15" id="KW-0547">Nucleotide-binding</keyword>
<dbReference type="AlphaFoldDB" id="A0A511RIM2"/>
<keyword evidence="7 15" id="KW-0436">Ligase</keyword>
<evidence type="ECO:0000256" key="7">
    <source>
        <dbReference type="ARBA" id="ARBA00022598"/>
    </source>
</evidence>
<evidence type="ECO:0000256" key="8">
    <source>
        <dbReference type="ARBA" id="ARBA00022741"/>
    </source>
</evidence>
<dbReference type="InterPro" id="IPR016188">
    <property type="entry name" value="PurM-like_N"/>
</dbReference>
<comment type="similarity">
    <text evidence="3 15">Belongs to the AIR synthase family.</text>
</comment>
<dbReference type="CDD" id="cd02196">
    <property type="entry name" value="PurM"/>
    <property type="match status" value="1"/>
</dbReference>
<dbReference type="Pfam" id="PF02769">
    <property type="entry name" value="AIRS_C"/>
    <property type="match status" value="1"/>
</dbReference>
<protein>
    <recommendedName>
        <fullName evidence="5 15">Phosphoribosylformylglycinamidine cyclo-ligase</fullName>
        <ecNumber evidence="4 15">6.3.3.1</ecNumber>
    </recommendedName>
    <alternativeName>
        <fullName evidence="12 15">AIR synthase</fullName>
    </alternativeName>
    <alternativeName>
        <fullName evidence="13 15">AIRS</fullName>
    </alternativeName>
    <alternativeName>
        <fullName evidence="11 15">Phosphoribosyl-aminoimidazole synthetase</fullName>
    </alternativeName>
</protein>
<sequence length="339" mass="35598">MRYEDAGVNLNAAEETTRRIKEALAGARHPGVIAGVGAFAGAFDAGRLAALERPVLLASTDGVGTKTLVAARVGRWRGLGADLVNHGVDDLLAAGGWPLFFLDYLAAARLEPDVVGEVVAGLAEAARAAGLAVLGGETAEMPGVYREGALDLAGTIVGYAERERLPDPARLRPGDVLLALASSGLHTNGYSLARRALAELDWEAPRSELGGRNVAEALLEPHTSYLPVWRRLEAAGLLPKTAAHITGGGVYGNLPRVLPKGLGARLIRGRWPEPPIFSLIQRIGGVEDREMFRVFNMGLGMLLVYDPAAAEAALEVLDGGWRVGEVVPGEGVFVEGVDG</sequence>
<dbReference type="UniPathway" id="UPA00074">
    <property type="reaction ID" value="UER00129"/>
</dbReference>
<dbReference type="GO" id="GO:0046084">
    <property type="term" value="P:adenine biosynthetic process"/>
    <property type="evidence" value="ECO:0007669"/>
    <property type="project" value="TreeGrafter"/>
</dbReference>
<dbReference type="RefSeq" id="WP_147146355.1">
    <property type="nucleotide sequence ID" value="NZ_BJXN01000005.1"/>
</dbReference>
<comment type="subcellular location">
    <subcellularLocation>
        <location evidence="1 15">Cytoplasm</location>
    </subcellularLocation>
</comment>
<keyword evidence="6 15" id="KW-0963">Cytoplasm</keyword>
<dbReference type="Proteomes" id="UP000321827">
    <property type="component" value="Unassembled WGS sequence"/>
</dbReference>
<dbReference type="GO" id="GO:0004637">
    <property type="term" value="F:phosphoribosylamine-glycine ligase activity"/>
    <property type="evidence" value="ECO:0007669"/>
    <property type="project" value="TreeGrafter"/>
</dbReference>
<dbReference type="GO" id="GO:0005829">
    <property type="term" value="C:cytosol"/>
    <property type="evidence" value="ECO:0007669"/>
    <property type="project" value="TreeGrafter"/>
</dbReference>
<dbReference type="OrthoDB" id="9802507at2"/>
<dbReference type="GO" id="GO:0004641">
    <property type="term" value="F:phosphoribosylformylglycinamidine cyclo-ligase activity"/>
    <property type="evidence" value="ECO:0007669"/>
    <property type="project" value="UniProtKB-UniRule"/>
</dbReference>
<evidence type="ECO:0000256" key="2">
    <source>
        <dbReference type="ARBA" id="ARBA00004686"/>
    </source>
</evidence>
<dbReference type="EMBL" id="BJXN01000005">
    <property type="protein sequence ID" value="GEM89490.1"/>
    <property type="molecule type" value="Genomic_DNA"/>
</dbReference>
<evidence type="ECO:0000256" key="5">
    <source>
        <dbReference type="ARBA" id="ARBA00020367"/>
    </source>
</evidence>
<dbReference type="InterPro" id="IPR010918">
    <property type="entry name" value="PurM-like_C_dom"/>
</dbReference>
<evidence type="ECO:0000259" key="16">
    <source>
        <dbReference type="Pfam" id="PF00586"/>
    </source>
</evidence>
<keyword evidence="10 15" id="KW-0067">ATP-binding</keyword>
<dbReference type="EC" id="6.3.3.1" evidence="4 15"/>
<evidence type="ECO:0000256" key="14">
    <source>
        <dbReference type="ARBA" id="ARBA00049057"/>
    </source>
</evidence>
<keyword evidence="9 15" id="KW-0658">Purine biosynthesis</keyword>
<evidence type="ECO:0000256" key="6">
    <source>
        <dbReference type="ARBA" id="ARBA00022490"/>
    </source>
</evidence>
<dbReference type="SUPFAM" id="SSF55326">
    <property type="entry name" value="PurM N-terminal domain-like"/>
    <property type="match status" value="1"/>
</dbReference>
<proteinExistence type="inferred from homology"/>
<dbReference type="InterPro" id="IPR004733">
    <property type="entry name" value="PurM_cligase"/>
</dbReference>
<evidence type="ECO:0000256" key="1">
    <source>
        <dbReference type="ARBA" id="ARBA00004496"/>
    </source>
</evidence>
<dbReference type="Pfam" id="PF00586">
    <property type="entry name" value="AIRS"/>
    <property type="match status" value="1"/>
</dbReference>
<organism evidence="18 19">
    <name type="scientific">Oceanithermus desulfurans NBRC 100063</name>
    <dbReference type="NCBI Taxonomy" id="1227550"/>
    <lineage>
        <taxon>Bacteria</taxon>
        <taxon>Thermotogati</taxon>
        <taxon>Deinococcota</taxon>
        <taxon>Deinococci</taxon>
        <taxon>Thermales</taxon>
        <taxon>Thermaceae</taxon>
        <taxon>Oceanithermus</taxon>
    </lineage>
</organism>
<evidence type="ECO:0000313" key="19">
    <source>
        <dbReference type="Proteomes" id="UP000321827"/>
    </source>
</evidence>
<dbReference type="PANTHER" id="PTHR10520:SF12">
    <property type="entry name" value="TRIFUNCTIONAL PURINE BIOSYNTHETIC PROTEIN ADENOSINE-3"/>
    <property type="match status" value="1"/>
</dbReference>
<dbReference type="Gene3D" id="3.30.1330.10">
    <property type="entry name" value="PurM-like, N-terminal domain"/>
    <property type="match status" value="1"/>
</dbReference>
<comment type="pathway">
    <text evidence="2 15">Purine metabolism; IMP biosynthesis via de novo pathway; 5-amino-1-(5-phospho-D-ribosyl)imidazole from N(2)-formyl-N(1)-(5-phospho-D-ribosyl)glycinamide: step 2/2.</text>
</comment>
<dbReference type="InterPro" id="IPR036676">
    <property type="entry name" value="PurM-like_C_sf"/>
</dbReference>
<dbReference type="GO" id="GO:0006189">
    <property type="term" value="P:'de novo' IMP biosynthetic process"/>
    <property type="evidence" value="ECO:0007669"/>
    <property type="project" value="UniProtKB-UniRule"/>
</dbReference>
<accession>A0A511RIM2</accession>
<evidence type="ECO:0000256" key="9">
    <source>
        <dbReference type="ARBA" id="ARBA00022755"/>
    </source>
</evidence>
<dbReference type="GO" id="GO:0005524">
    <property type="term" value="F:ATP binding"/>
    <property type="evidence" value="ECO:0007669"/>
    <property type="project" value="UniProtKB-KW"/>
</dbReference>
<feature type="domain" description="PurM-like N-terminal" evidence="16">
    <location>
        <begin position="52"/>
        <end position="159"/>
    </location>
</feature>
<evidence type="ECO:0000313" key="18">
    <source>
        <dbReference type="EMBL" id="GEM89490.1"/>
    </source>
</evidence>
<evidence type="ECO:0000256" key="11">
    <source>
        <dbReference type="ARBA" id="ARBA00031908"/>
    </source>
</evidence>
<evidence type="ECO:0000256" key="10">
    <source>
        <dbReference type="ARBA" id="ARBA00022840"/>
    </source>
</evidence>
<comment type="caution">
    <text evidence="18">The sequence shown here is derived from an EMBL/GenBank/DDBJ whole genome shotgun (WGS) entry which is preliminary data.</text>
</comment>
<dbReference type="InterPro" id="IPR036921">
    <property type="entry name" value="PurM-like_N_sf"/>
</dbReference>
<dbReference type="Gene3D" id="3.90.650.10">
    <property type="entry name" value="PurM-like C-terminal domain"/>
    <property type="match status" value="1"/>
</dbReference>
<evidence type="ECO:0000256" key="12">
    <source>
        <dbReference type="ARBA" id="ARBA00032931"/>
    </source>
</evidence>
<dbReference type="FunFam" id="3.90.650.10:FF:000011">
    <property type="entry name" value="Phosphoribosylformylglycinamidine cyclo-ligase"/>
    <property type="match status" value="1"/>
</dbReference>
<evidence type="ECO:0000259" key="17">
    <source>
        <dbReference type="Pfam" id="PF02769"/>
    </source>
</evidence>
<evidence type="ECO:0000256" key="4">
    <source>
        <dbReference type="ARBA" id="ARBA00013047"/>
    </source>
</evidence>